<proteinExistence type="predicted"/>
<dbReference type="KEGG" id="bspl:114858627"/>
<gene>
    <name evidence="4" type="primary">si:ch73-70k4.1</name>
</gene>
<feature type="region of interest" description="Disordered" evidence="1">
    <location>
        <begin position="25"/>
        <end position="52"/>
    </location>
</feature>
<dbReference type="OrthoDB" id="10063431at2759"/>
<dbReference type="InParanoid" id="A0A6P7MY36"/>
<dbReference type="GeneID" id="114858627"/>
<feature type="compositionally biased region" description="Basic and acidic residues" evidence="1">
    <location>
        <begin position="25"/>
        <end position="35"/>
    </location>
</feature>
<dbReference type="PANTHER" id="PTHR37862">
    <property type="entry name" value="FANCONI ANEMIA CORE COMPLEX-ASSOCIATED PROTEIN 20"/>
    <property type="match status" value="1"/>
</dbReference>
<dbReference type="Proteomes" id="UP000515150">
    <property type="component" value="Chromosome 7"/>
</dbReference>
<feature type="domain" description="UBZ2-type" evidence="2">
    <location>
        <begin position="255"/>
        <end position="291"/>
    </location>
</feature>
<protein>
    <submittedName>
        <fullName evidence="4">Fanconi anemia core complex-associated protein 20 isoform X1</fullName>
    </submittedName>
</protein>
<name>A0A6P7MY36_BETSP</name>
<dbReference type="PANTHER" id="PTHR37862:SF1">
    <property type="entry name" value="FANCONI ANEMIA CORE COMPLEX-ASSOCIATED PROTEIN 20"/>
    <property type="match status" value="1"/>
</dbReference>
<feature type="compositionally biased region" description="Polar residues" evidence="1">
    <location>
        <begin position="160"/>
        <end position="169"/>
    </location>
</feature>
<reference evidence="4" key="1">
    <citation type="submission" date="2025-08" db="UniProtKB">
        <authorList>
            <consortium name="RefSeq"/>
        </authorList>
    </citation>
    <scope>IDENTIFICATION</scope>
</reference>
<accession>A0A6P7MY36</accession>
<dbReference type="GO" id="GO:0043240">
    <property type="term" value="C:Fanconi anaemia nuclear complex"/>
    <property type="evidence" value="ECO:0007669"/>
    <property type="project" value="TreeGrafter"/>
</dbReference>
<dbReference type="GO" id="GO:0043130">
    <property type="term" value="F:ubiquitin binding"/>
    <property type="evidence" value="ECO:0007669"/>
    <property type="project" value="InterPro"/>
</dbReference>
<evidence type="ECO:0000313" key="3">
    <source>
        <dbReference type="Proteomes" id="UP000515150"/>
    </source>
</evidence>
<evidence type="ECO:0000313" key="4">
    <source>
        <dbReference type="RefSeq" id="XP_029011916.1"/>
    </source>
</evidence>
<organism evidence="3 4">
    <name type="scientific">Betta splendens</name>
    <name type="common">Siamese fighting fish</name>
    <dbReference type="NCBI Taxonomy" id="158456"/>
    <lineage>
        <taxon>Eukaryota</taxon>
        <taxon>Metazoa</taxon>
        <taxon>Chordata</taxon>
        <taxon>Craniata</taxon>
        <taxon>Vertebrata</taxon>
        <taxon>Euteleostomi</taxon>
        <taxon>Actinopterygii</taxon>
        <taxon>Neopterygii</taxon>
        <taxon>Teleostei</taxon>
        <taxon>Neoteleostei</taxon>
        <taxon>Acanthomorphata</taxon>
        <taxon>Anabantaria</taxon>
        <taxon>Anabantiformes</taxon>
        <taxon>Anabantoidei</taxon>
        <taxon>Osphronemidae</taxon>
        <taxon>Betta</taxon>
    </lineage>
</organism>
<sequence>MADNQPKSKLKRKKWAVEEIHREETRIGTTKRDDSLLPGDVTAQTDRSVSPAAPWWKREQLPAAERLWMLTLRSALPYLDNQHWDLVPDFPQPSTIKPTALKLEEQRWCDLNEEVSPFPEPAPLRLQSSQQDLSVHTKPVPDPPDRQQSLHSRESHDGKTTTTTLQSLAKKTRPSLHCWETAAPPVGSSNVGSEAGRKGGEQGEPQAVTVNRQLHTNEMKMSDSRVSLQKGSENKKVVVMEDKAAEEVQDGGGGLQSCPMCLMVFPVGFTQMDCDGHLAQCLSEMDVDLTW</sequence>
<dbReference type="RefSeq" id="XP_029011916.1">
    <property type="nucleotide sequence ID" value="XM_029156083.3"/>
</dbReference>
<dbReference type="InterPro" id="IPR031490">
    <property type="entry name" value="UBZ2_FAAP20"/>
</dbReference>
<evidence type="ECO:0000259" key="2">
    <source>
        <dbReference type="PROSITE" id="PS51906"/>
    </source>
</evidence>
<keyword evidence="3" id="KW-1185">Reference proteome</keyword>
<dbReference type="InterPro" id="IPR052689">
    <property type="entry name" value="FA_core_complex_assoc"/>
</dbReference>
<dbReference type="PROSITE" id="PS51906">
    <property type="entry name" value="ZF_UBZ2"/>
    <property type="match status" value="1"/>
</dbReference>
<evidence type="ECO:0000256" key="1">
    <source>
        <dbReference type="SAM" id="MobiDB-lite"/>
    </source>
</evidence>
<dbReference type="Pfam" id="PF15750">
    <property type="entry name" value="UBZ_FAAP20"/>
    <property type="match status" value="1"/>
</dbReference>
<dbReference type="AlphaFoldDB" id="A0A6P7MY36"/>
<feature type="region of interest" description="Disordered" evidence="1">
    <location>
        <begin position="114"/>
        <end position="204"/>
    </location>
</feature>